<proteinExistence type="predicted"/>
<reference evidence="1 2" key="2">
    <citation type="submission" date="2018-11" db="EMBL/GenBank/DDBJ databases">
        <authorList>
            <consortium name="Pathogen Informatics"/>
        </authorList>
    </citation>
    <scope>NUCLEOTIDE SEQUENCE [LARGE SCALE GENOMIC DNA]</scope>
</reference>
<dbReference type="Proteomes" id="UP000282613">
    <property type="component" value="Unassembled WGS sequence"/>
</dbReference>
<evidence type="ECO:0000313" key="1">
    <source>
        <dbReference type="EMBL" id="VDK50547.1"/>
    </source>
</evidence>
<name>A0A0R3WHB8_TAEAS</name>
<reference evidence="3" key="1">
    <citation type="submission" date="2017-02" db="UniProtKB">
        <authorList>
            <consortium name="WormBaseParasite"/>
        </authorList>
    </citation>
    <scope>IDENTIFICATION</scope>
</reference>
<organism evidence="3">
    <name type="scientific">Taenia asiatica</name>
    <name type="common">Asian tapeworm</name>
    <dbReference type="NCBI Taxonomy" id="60517"/>
    <lineage>
        <taxon>Eukaryota</taxon>
        <taxon>Metazoa</taxon>
        <taxon>Spiralia</taxon>
        <taxon>Lophotrochozoa</taxon>
        <taxon>Platyhelminthes</taxon>
        <taxon>Cestoda</taxon>
        <taxon>Eucestoda</taxon>
        <taxon>Cyclophyllidea</taxon>
        <taxon>Taeniidae</taxon>
        <taxon>Taenia</taxon>
    </lineage>
</organism>
<keyword evidence="2" id="KW-1185">Reference proteome</keyword>
<dbReference type="WBParaSite" id="TASK_0001026101-mRNA-1">
    <property type="protein sequence ID" value="TASK_0001026101-mRNA-1"/>
    <property type="gene ID" value="TASK_0001026101"/>
</dbReference>
<accession>A0A0R3WHB8</accession>
<protein>
    <submittedName>
        <fullName evidence="1 3">Uncharacterized protein</fullName>
    </submittedName>
</protein>
<sequence length="96" mass="10115">MRLVPHESADRGGEKSSLDGLQDGVIWKFGCALASDAVPAALSIYVDCILSCIERFQGKATKSSGCWNPANFLSDARVDFSSSSSAACSPSFSFST</sequence>
<evidence type="ECO:0000313" key="3">
    <source>
        <dbReference type="WBParaSite" id="TASK_0001026101-mRNA-1"/>
    </source>
</evidence>
<dbReference type="AlphaFoldDB" id="A0A0R3WHB8"/>
<gene>
    <name evidence="1" type="ORF">TASK_LOCUS10262</name>
</gene>
<dbReference type="EMBL" id="UYRS01021648">
    <property type="protein sequence ID" value="VDK50547.1"/>
    <property type="molecule type" value="Genomic_DNA"/>
</dbReference>
<evidence type="ECO:0000313" key="2">
    <source>
        <dbReference type="Proteomes" id="UP000282613"/>
    </source>
</evidence>